<dbReference type="AlphaFoldDB" id="A0A6N7R6D9"/>
<evidence type="ECO:0000256" key="1">
    <source>
        <dbReference type="SAM" id="SignalP"/>
    </source>
</evidence>
<sequence>MKVLHIFTTIMCILILAACNNQDNSSTAQGDSSDIVMLSSETSNAHEEQSIPSIAQTYLDDQTNDIASYKAIHMEDQLFVAFNATPLKQAVEQKIEKRVKKDLETLTNIKEIQVTSDQKFFMELTKLENQSLSKEEAQKKLKKLKKLLKEKT</sequence>
<dbReference type="PROSITE" id="PS51257">
    <property type="entry name" value="PROKAR_LIPOPROTEIN"/>
    <property type="match status" value="1"/>
</dbReference>
<evidence type="ECO:0008006" key="4">
    <source>
        <dbReference type="Google" id="ProtNLM"/>
    </source>
</evidence>
<feature type="chain" id="PRO_5038656845" description="Sporulation protein" evidence="1">
    <location>
        <begin position="18"/>
        <end position="152"/>
    </location>
</feature>
<organism evidence="2 3">
    <name type="scientific">Gracilibacillus thailandensis</name>
    <dbReference type="NCBI Taxonomy" id="563735"/>
    <lineage>
        <taxon>Bacteria</taxon>
        <taxon>Bacillati</taxon>
        <taxon>Bacillota</taxon>
        <taxon>Bacilli</taxon>
        <taxon>Bacillales</taxon>
        <taxon>Bacillaceae</taxon>
        <taxon>Gracilibacillus</taxon>
    </lineage>
</organism>
<feature type="signal peptide" evidence="1">
    <location>
        <begin position="1"/>
        <end position="17"/>
    </location>
</feature>
<proteinExistence type="predicted"/>
<evidence type="ECO:0000313" key="2">
    <source>
        <dbReference type="EMBL" id="MRI68736.1"/>
    </source>
</evidence>
<comment type="caution">
    <text evidence="2">The sequence shown here is derived from an EMBL/GenBank/DDBJ whole genome shotgun (WGS) entry which is preliminary data.</text>
</comment>
<gene>
    <name evidence="2" type="ORF">GH885_20750</name>
</gene>
<reference evidence="2 3" key="1">
    <citation type="submission" date="2019-10" db="EMBL/GenBank/DDBJ databases">
        <title>Gracilibacillus salitolerans sp. nov., a moderate halophile isolated from a saline soil in northwest China.</title>
        <authorList>
            <person name="Gan L."/>
        </authorList>
    </citation>
    <scope>NUCLEOTIDE SEQUENCE [LARGE SCALE GENOMIC DNA]</scope>
    <source>
        <strain evidence="2 3">TP2-8</strain>
    </source>
</reference>
<name>A0A6N7R6D9_9BACI</name>
<keyword evidence="3" id="KW-1185">Reference proteome</keyword>
<keyword evidence="1" id="KW-0732">Signal</keyword>
<accession>A0A6N7R6D9</accession>
<evidence type="ECO:0000313" key="3">
    <source>
        <dbReference type="Proteomes" id="UP000435187"/>
    </source>
</evidence>
<dbReference type="Proteomes" id="UP000435187">
    <property type="component" value="Unassembled WGS sequence"/>
</dbReference>
<protein>
    <recommendedName>
        <fullName evidence="4">Sporulation protein</fullName>
    </recommendedName>
</protein>
<dbReference type="RefSeq" id="WP_153837175.1">
    <property type="nucleotide sequence ID" value="NZ_JBHUMW010000083.1"/>
</dbReference>
<dbReference type="EMBL" id="WJEE01000093">
    <property type="protein sequence ID" value="MRI68736.1"/>
    <property type="molecule type" value="Genomic_DNA"/>
</dbReference>